<evidence type="ECO:0000313" key="5">
    <source>
        <dbReference type="Proteomes" id="UP000278351"/>
    </source>
</evidence>
<reference evidence="4 5" key="1">
    <citation type="submission" date="2018-11" db="EMBL/GenBank/DDBJ databases">
        <title>Chitinophaga lutea sp.nov., isolate from arsenic contaminated soil.</title>
        <authorList>
            <person name="Zong Y."/>
        </authorList>
    </citation>
    <scope>NUCLEOTIDE SEQUENCE [LARGE SCALE GENOMIC DNA]</scope>
    <source>
        <strain evidence="4 5">ZY74</strain>
    </source>
</reference>
<dbReference type="EMBL" id="RPDH01000002">
    <property type="protein sequence ID" value="RPE09400.1"/>
    <property type="molecule type" value="Genomic_DNA"/>
</dbReference>
<name>A0A3N4Q0C6_9BACT</name>
<feature type="domain" description="Outer membrane protein beta-barrel" evidence="3">
    <location>
        <begin position="449"/>
        <end position="914"/>
    </location>
</feature>
<comment type="caution">
    <text evidence="4">The sequence shown here is derived from an EMBL/GenBank/DDBJ whole genome shotgun (WGS) entry which is preliminary data.</text>
</comment>
<dbReference type="RefSeq" id="WP_123848397.1">
    <property type="nucleotide sequence ID" value="NZ_RPDH01000002.1"/>
</dbReference>
<evidence type="ECO:0000256" key="1">
    <source>
        <dbReference type="SAM" id="MobiDB-lite"/>
    </source>
</evidence>
<feature type="region of interest" description="Disordered" evidence="1">
    <location>
        <begin position="415"/>
        <end position="441"/>
    </location>
</feature>
<dbReference type="InterPro" id="IPR008969">
    <property type="entry name" value="CarboxyPept-like_regulatory"/>
</dbReference>
<dbReference type="SUPFAM" id="SSF56935">
    <property type="entry name" value="Porins"/>
    <property type="match status" value="1"/>
</dbReference>
<dbReference type="AlphaFoldDB" id="A0A3N4Q0C6"/>
<feature type="chain" id="PRO_5017944518" description="Outer membrane protein beta-barrel domain-containing protein" evidence="2">
    <location>
        <begin position="18"/>
        <end position="938"/>
    </location>
</feature>
<evidence type="ECO:0000313" key="4">
    <source>
        <dbReference type="EMBL" id="RPE09400.1"/>
    </source>
</evidence>
<feature type="compositionally biased region" description="Low complexity" evidence="1">
    <location>
        <begin position="422"/>
        <end position="441"/>
    </location>
</feature>
<proteinExistence type="predicted"/>
<feature type="compositionally biased region" description="Basic and acidic residues" evidence="1">
    <location>
        <begin position="365"/>
        <end position="374"/>
    </location>
</feature>
<dbReference type="Proteomes" id="UP000278351">
    <property type="component" value="Unassembled WGS sequence"/>
</dbReference>
<sequence length="938" mass="105088">MNRIVCLSLILSLCGFAASAQKNQLTGSVADSSSKELMEMATVTVQDNKDSSLLTYTLTDKKGGFKLTGLPADKTLRLLISYTGYRTFVRILPPGHPADLGKIFLAPSAHELNTVVIEGDRPPIAIRKDTIEFNASAFKTRTNAMVEDLLKKLPGVDIDDEGNITVNGKKVTRVLVEGREFFGNDPKLATKNLPAAIVDKVQVMDTKTRQEAKLGVEKDGEDRTLNVTLKADKKKGLFGRVSAGGGTDDRFELAGMVSGFDGPRQLSVLASSNNLNKIGFSQGEMGAVAEKKAGGMSISISDNGAFSMNGISFGSGGDGIRTATMAGYNYNDQWNKKHNVNNSYFFNNTDSRYRTLRNTQYNDGRQTRSNREGTGRNANHRLNFGLETQLDSVTMLSFNPSFDYAETSTRANGLDTTWSDGSLLNHNTTRNRNSSTRTNFSSNLNISRQLKKKGRSIALGFSNNNSNQDGYAFNYSERGFYENGIADSSAITDQRNTSTNTNENYEVVLKYTEPISKTWRVTAGYGFQYSQSRSDRQTYNYDEVEKGYTDLDPLYTNKFKTVFTSQNPQLSFNHSGKAWTANIGGSVYLNVLDNYSYTTRTGFRQYQTNIAPSSRLAYRNKKNGNWYLSYFGNMQQPSIDQLQPLKDNSNTLNERIGNPDLKPAFTQRISFGFNQFSPTGIGVFSSIGYSPTMNRITTVIKARPDGSQQTRFVNTNGFYNLNANATLSKSKKAKDYQWRAMLFLNAYGGRNINFSNINNPKGDTTIRRIETFSMNFSVGAHGTYAYKELLEFTLNYRPSFFVTKYPQGVTTQGNYIQHRATLGSTVYWPRNFAWENDINYVYNTRITPGFRKGVAMWHMGLEYSFLKSKRAQVKIYAYDLLKQSTSVRRNVSEFSIDDVQTEIVDQYYMLTLTYNISVFGAKAKTGNRRVDGGRFFIF</sequence>
<organism evidence="4 5">
    <name type="scientific">Chitinophaga lutea</name>
    <dbReference type="NCBI Taxonomy" id="2488634"/>
    <lineage>
        <taxon>Bacteria</taxon>
        <taxon>Pseudomonadati</taxon>
        <taxon>Bacteroidota</taxon>
        <taxon>Chitinophagia</taxon>
        <taxon>Chitinophagales</taxon>
        <taxon>Chitinophagaceae</taxon>
        <taxon>Chitinophaga</taxon>
    </lineage>
</organism>
<dbReference type="Pfam" id="PF14905">
    <property type="entry name" value="OMP_b-brl_3"/>
    <property type="match status" value="1"/>
</dbReference>
<keyword evidence="5" id="KW-1185">Reference proteome</keyword>
<dbReference type="SUPFAM" id="SSF49464">
    <property type="entry name" value="Carboxypeptidase regulatory domain-like"/>
    <property type="match status" value="1"/>
</dbReference>
<keyword evidence="2" id="KW-0732">Signal</keyword>
<dbReference type="Pfam" id="PF13620">
    <property type="entry name" value="CarboxypepD_reg"/>
    <property type="match status" value="1"/>
</dbReference>
<evidence type="ECO:0000256" key="2">
    <source>
        <dbReference type="SAM" id="SignalP"/>
    </source>
</evidence>
<evidence type="ECO:0000259" key="3">
    <source>
        <dbReference type="Pfam" id="PF14905"/>
    </source>
</evidence>
<accession>A0A3N4Q0C6</accession>
<dbReference type="OrthoDB" id="606930at2"/>
<feature type="signal peptide" evidence="2">
    <location>
        <begin position="1"/>
        <end position="17"/>
    </location>
</feature>
<dbReference type="InterPro" id="IPR041700">
    <property type="entry name" value="OMP_b-brl_3"/>
</dbReference>
<feature type="region of interest" description="Disordered" evidence="1">
    <location>
        <begin position="360"/>
        <end position="383"/>
    </location>
</feature>
<protein>
    <recommendedName>
        <fullName evidence="3">Outer membrane protein beta-barrel domain-containing protein</fullName>
    </recommendedName>
</protein>
<gene>
    <name evidence="4" type="ORF">EGT74_20615</name>
</gene>